<feature type="domain" description="EGF-like" evidence="9">
    <location>
        <begin position="232"/>
        <end position="268"/>
    </location>
</feature>
<evidence type="ECO:0000259" key="9">
    <source>
        <dbReference type="PROSITE" id="PS50026"/>
    </source>
</evidence>
<dbReference type="AlphaFoldDB" id="K1PKB4"/>
<feature type="disulfide bond" evidence="6">
    <location>
        <begin position="355"/>
        <end position="364"/>
    </location>
</feature>
<evidence type="ECO:0000256" key="6">
    <source>
        <dbReference type="PROSITE-ProRule" id="PRU00076"/>
    </source>
</evidence>
<dbReference type="SMART" id="SM00181">
    <property type="entry name" value="EGF"/>
    <property type="match status" value="3"/>
</dbReference>
<evidence type="ECO:0000256" key="3">
    <source>
        <dbReference type="ARBA" id="ARBA00022737"/>
    </source>
</evidence>
<dbReference type="Pfam" id="PF00008">
    <property type="entry name" value="EGF"/>
    <property type="match status" value="2"/>
</dbReference>
<evidence type="ECO:0000256" key="2">
    <source>
        <dbReference type="ARBA" id="ARBA00022729"/>
    </source>
</evidence>
<feature type="compositionally biased region" description="Basic and acidic residues" evidence="7">
    <location>
        <begin position="647"/>
        <end position="674"/>
    </location>
</feature>
<keyword evidence="3" id="KW-0677">Repeat</keyword>
<keyword evidence="1 6" id="KW-0245">EGF-like domain</keyword>
<dbReference type="HOGENOM" id="CLU_352431_0_0_1"/>
<feature type="transmembrane region" description="Helical" evidence="8">
    <location>
        <begin position="380"/>
        <end position="405"/>
    </location>
</feature>
<comment type="caution">
    <text evidence="6">Lacks conserved residue(s) required for the propagation of feature annotation.</text>
</comment>
<reference evidence="10" key="1">
    <citation type="journal article" date="2012" name="Nature">
        <title>The oyster genome reveals stress adaptation and complexity of shell formation.</title>
        <authorList>
            <person name="Zhang G."/>
            <person name="Fang X."/>
            <person name="Guo X."/>
            <person name="Li L."/>
            <person name="Luo R."/>
            <person name="Xu F."/>
            <person name="Yang P."/>
            <person name="Zhang L."/>
            <person name="Wang X."/>
            <person name="Qi H."/>
            <person name="Xiong Z."/>
            <person name="Que H."/>
            <person name="Xie Y."/>
            <person name="Holland P.W."/>
            <person name="Paps J."/>
            <person name="Zhu Y."/>
            <person name="Wu F."/>
            <person name="Chen Y."/>
            <person name="Wang J."/>
            <person name="Peng C."/>
            <person name="Meng J."/>
            <person name="Yang L."/>
            <person name="Liu J."/>
            <person name="Wen B."/>
            <person name="Zhang N."/>
            <person name="Huang Z."/>
            <person name="Zhu Q."/>
            <person name="Feng Y."/>
            <person name="Mount A."/>
            <person name="Hedgecock D."/>
            <person name="Xu Z."/>
            <person name="Liu Y."/>
            <person name="Domazet-Loso T."/>
            <person name="Du Y."/>
            <person name="Sun X."/>
            <person name="Zhang S."/>
            <person name="Liu B."/>
            <person name="Cheng P."/>
            <person name="Jiang X."/>
            <person name="Li J."/>
            <person name="Fan D."/>
            <person name="Wang W."/>
            <person name="Fu W."/>
            <person name="Wang T."/>
            <person name="Wang B."/>
            <person name="Zhang J."/>
            <person name="Peng Z."/>
            <person name="Li Y."/>
            <person name="Li N."/>
            <person name="Wang J."/>
            <person name="Chen M."/>
            <person name="He Y."/>
            <person name="Tan F."/>
            <person name="Song X."/>
            <person name="Zheng Q."/>
            <person name="Huang R."/>
            <person name="Yang H."/>
            <person name="Du X."/>
            <person name="Chen L."/>
            <person name="Yang M."/>
            <person name="Gaffney P.M."/>
            <person name="Wang S."/>
            <person name="Luo L."/>
            <person name="She Z."/>
            <person name="Ming Y."/>
            <person name="Huang W."/>
            <person name="Zhang S."/>
            <person name="Huang B."/>
            <person name="Zhang Y."/>
            <person name="Qu T."/>
            <person name="Ni P."/>
            <person name="Miao G."/>
            <person name="Wang J."/>
            <person name="Wang Q."/>
            <person name="Steinberg C.E."/>
            <person name="Wang H."/>
            <person name="Li N."/>
            <person name="Qian L."/>
            <person name="Zhang G."/>
            <person name="Li Y."/>
            <person name="Yang H."/>
            <person name="Liu X."/>
            <person name="Wang J."/>
            <person name="Yin Y."/>
            <person name="Wang J."/>
        </authorList>
    </citation>
    <scope>NUCLEOTIDE SEQUENCE [LARGE SCALE GENOMIC DNA]</scope>
    <source>
        <strain evidence="10">05x7-T-G4-1.051#20</strain>
    </source>
</reference>
<dbReference type="InterPro" id="IPR000152">
    <property type="entry name" value="EGF-type_Asp/Asn_hydroxyl_site"/>
</dbReference>
<feature type="domain" description="EGF-like" evidence="9">
    <location>
        <begin position="329"/>
        <end position="365"/>
    </location>
</feature>
<dbReference type="PROSITE" id="PS00010">
    <property type="entry name" value="ASX_HYDROXYL"/>
    <property type="match status" value="1"/>
</dbReference>
<evidence type="ECO:0000256" key="8">
    <source>
        <dbReference type="SAM" id="Phobius"/>
    </source>
</evidence>
<dbReference type="InterPro" id="IPR018097">
    <property type="entry name" value="EGF_Ca-bd_CS"/>
</dbReference>
<evidence type="ECO:0000256" key="1">
    <source>
        <dbReference type="ARBA" id="ARBA00022536"/>
    </source>
</evidence>
<gene>
    <name evidence="10" type="ORF">CGI_10019574</name>
</gene>
<name>K1PKB4_MAGGI</name>
<dbReference type="GO" id="GO:0005509">
    <property type="term" value="F:calcium ion binding"/>
    <property type="evidence" value="ECO:0007669"/>
    <property type="project" value="InterPro"/>
</dbReference>
<dbReference type="InParanoid" id="K1PKB4"/>
<dbReference type="Gene3D" id="2.10.25.10">
    <property type="entry name" value="Laminin"/>
    <property type="match status" value="2"/>
</dbReference>
<feature type="disulfide bond" evidence="6">
    <location>
        <begin position="258"/>
        <end position="267"/>
    </location>
</feature>
<evidence type="ECO:0000313" key="10">
    <source>
        <dbReference type="EMBL" id="EKC24472.1"/>
    </source>
</evidence>
<accession>K1PKB4</accession>
<feature type="compositionally biased region" description="Polar residues" evidence="7">
    <location>
        <begin position="543"/>
        <end position="560"/>
    </location>
</feature>
<keyword evidence="5" id="KW-0325">Glycoprotein</keyword>
<feature type="compositionally biased region" description="Polar residues" evidence="7">
    <location>
        <begin position="731"/>
        <end position="742"/>
    </location>
</feature>
<keyword evidence="4 6" id="KW-1015">Disulfide bond</keyword>
<dbReference type="PROSITE" id="PS01187">
    <property type="entry name" value="EGF_CA"/>
    <property type="match status" value="1"/>
</dbReference>
<feature type="region of interest" description="Disordered" evidence="7">
    <location>
        <begin position="456"/>
        <end position="477"/>
    </location>
</feature>
<dbReference type="SMART" id="SM00179">
    <property type="entry name" value="EGF_CA"/>
    <property type="match status" value="2"/>
</dbReference>
<dbReference type="SUPFAM" id="SSF57196">
    <property type="entry name" value="EGF/Laminin"/>
    <property type="match status" value="2"/>
</dbReference>
<protein>
    <submittedName>
        <fullName evidence="10">Delta-like protein C</fullName>
    </submittedName>
</protein>
<keyword evidence="8" id="KW-0812">Transmembrane</keyword>
<feature type="compositionally biased region" description="Low complexity" evidence="7">
    <location>
        <begin position="525"/>
        <end position="536"/>
    </location>
</feature>
<dbReference type="CDD" id="cd00054">
    <property type="entry name" value="EGF_CA"/>
    <property type="match status" value="2"/>
</dbReference>
<dbReference type="InterPro" id="IPR000742">
    <property type="entry name" value="EGF"/>
</dbReference>
<feature type="region of interest" description="Disordered" evidence="7">
    <location>
        <begin position="516"/>
        <end position="784"/>
    </location>
</feature>
<feature type="compositionally biased region" description="Basic and acidic residues" evidence="7">
    <location>
        <begin position="749"/>
        <end position="758"/>
    </location>
</feature>
<keyword evidence="8" id="KW-0472">Membrane</keyword>
<feature type="compositionally biased region" description="Polar residues" evidence="7">
    <location>
        <begin position="586"/>
        <end position="601"/>
    </location>
</feature>
<dbReference type="FunFam" id="2.10.25.10:FF:000321">
    <property type="entry name" value="Protein delta homolog 1"/>
    <property type="match status" value="1"/>
</dbReference>
<dbReference type="PROSITE" id="PS50026">
    <property type="entry name" value="EGF_3"/>
    <property type="match status" value="2"/>
</dbReference>
<keyword evidence="8" id="KW-1133">Transmembrane helix</keyword>
<dbReference type="InterPro" id="IPR001881">
    <property type="entry name" value="EGF-like_Ca-bd_dom"/>
</dbReference>
<organism evidence="10">
    <name type="scientific">Magallana gigas</name>
    <name type="common">Pacific oyster</name>
    <name type="synonym">Crassostrea gigas</name>
    <dbReference type="NCBI Taxonomy" id="29159"/>
    <lineage>
        <taxon>Eukaryota</taxon>
        <taxon>Metazoa</taxon>
        <taxon>Spiralia</taxon>
        <taxon>Lophotrochozoa</taxon>
        <taxon>Mollusca</taxon>
        <taxon>Bivalvia</taxon>
        <taxon>Autobranchia</taxon>
        <taxon>Pteriomorphia</taxon>
        <taxon>Ostreida</taxon>
        <taxon>Ostreoidea</taxon>
        <taxon>Ostreidae</taxon>
        <taxon>Magallana</taxon>
    </lineage>
</organism>
<proteinExistence type="predicted"/>
<evidence type="ECO:0000256" key="4">
    <source>
        <dbReference type="ARBA" id="ARBA00023157"/>
    </source>
</evidence>
<dbReference type="EMBL" id="JH817298">
    <property type="protein sequence ID" value="EKC24472.1"/>
    <property type="molecule type" value="Genomic_DNA"/>
</dbReference>
<dbReference type="FunFam" id="2.10.25.10:FF:000472">
    <property type="entry name" value="Uncharacterized protein, isoform A"/>
    <property type="match status" value="1"/>
</dbReference>
<feature type="compositionally biased region" description="Basic and acidic residues" evidence="7">
    <location>
        <begin position="682"/>
        <end position="701"/>
    </location>
</feature>
<keyword evidence="2" id="KW-0732">Signal</keyword>
<dbReference type="PROSITE" id="PS00022">
    <property type="entry name" value="EGF_1"/>
    <property type="match status" value="2"/>
</dbReference>
<dbReference type="PANTHER" id="PTHR24049">
    <property type="entry name" value="CRUMBS FAMILY MEMBER"/>
    <property type="match status" value="1"/>
</dbReference>
<evidence type="ECO:0000256" key="5">
    <source>
        <dbReference type="ARBA" id="ARBA00023180"/>
    </source>
</evidence>
<feature type="compositionally biased region" description="Basic and acidic residues" evidence="7">
    <location>
        <begin position="603"/>
        <end position="616"/>
    </location>
</feature>
<sequence length="798" mass="89438">MRNTFTLTGSLVYVSTLSHLHDAMMQFPYDVRLRNLLSTLIICTMVVHQALSWRVVLKVGTGQDISPATSIEHLWLSDVTVNDDRVTYVNTRDTVVARYRPTYKSSFINIWEGINLLKMSMYKDGKEAAYLMFNTTGYTRTNFFKFSNIIRSSFTDLSPSVSMAITGNLSRSFELLSSDTGYCGDSRGWMAGVSQIGMGSCYSKEPVPFFMFANKTNSLLNNMNVSDSFAIFAGDCVDQPCLNGGRCTEQLDDFTCHCDSQYYGKTCTIRCPCAYGKCFEVTDSDVTSSGIVIINGTVINNSSFTLDGGRVRLACKCSKGYEGVNCSKNKDDCVGNPCQNSGVCVDKLNGFECDCPVGISGPRCENVSPNEDSNMKTGGVVAAAITVPLVLILIGAMVAYGIYIYKNPEGFGRSTTYKQFTIARDFVRRSFRRVSGRKPRATKRLQVDQVEADPKNEKAGFDNLGFNEATGTGGSVPVYRRENSEMYELSANDQSVVTGPNTSYEKLNINRNQQQQYNKGQEPGVPVERPQRQVGRQGRGKQAEQTQNYNQPTREQQSGNLVVPPVNIPKYQPRQTEAPKAPRSPNDVTTPGYPTQNINTQCRHHDYDSRSLHVNDRSPTSENVPYDRYRDGWSPSSPYGRTYQDYSPRDRAADSAPYDRYRDEHSAPHYHQIDPSHQNSYDPRRPHPTESTSYDRYRGDRSPSSPYGPRDYQRNIPHAESSRDRYRAADSPSSPYGENQKSPGWGERNSQDRYRDEPSPNYRGANPADRYNTGRQTDVSSPEQVVFVSADHTREVSI</sequence>
<feature type="compositionally biased region" description="Polar residues" evidence="7">
    <location>
        <begin position="773"/>
        <end position="783"/>
    </location>
</feature>
<evidence type="ECO:0000256" key="7">
    <source>
        <dbReference type="SAM" id="MobiDB-lite"/>
    </source>
</evidence>
<dbReference type="InterPro" id="IPR051022">
    <property type="entry name" value="Notch_Cell-Fate_Det"/>
</dbReference>